<dbReference type="Proteomes" id="UP000644147">
    <property type="component" value="Unassembled WGS sequence"/>
</dbReference>
<evidence type="ECO:0000313" key="2">
    <source>
        <dbReference type="EMBL" id="MBK0403023.1"/>
    </source>
</evidence>
<accession>A0ABS1C308</accession>
<organism evidence="2 3">
    <name type="scientific">Adhaeribacter terrigena</name>
    <dbReference type="NCBI Taxonomy" id="2793070"/>
    <lineage>
        <taxon>Bacteria</taxon>
        <taxon>Pseudomonadati</taxon>
        <taxon>Bacteroidota</taxon>
        <taxon>Cytophagia</taxon>
        <taxon>Cytophagales</taxon>
        <taxon>Hymenobacteraceae</taxon>
        <taxon>Adhaeribacter</taxon>
    </lineage>
</organism>
<protein>
    <recommendedName>
        <fullName evidence="4">Secreted protein</fullName>
    </recommendedName>
</protein>
<evidence type="ECO:0000256" key="1">
    <source>
        <dbReference type="SAM" id="MobiDB-lite"/>
    </source>
</evidence>
<name>A0ABS1C308_9BACT</name>
<feature type="compositionally biased region" description="Basic and acidic residues" evidence="1">
    <location>
        <begin position="62"/>
        <end position="85"/>
    </location>
</feature>
<dbReference type="RefSeq" id="WP_200505767.1">
    <property type="nucleotide sequence ID" value="NZ_JAEHFX010000003.1"/>
</dbReference>
<evidence type="ECO:0000313" key="3">
    <source>
        <dbReference type="Proteomes" id="UP000644147"/>
    </source>
</evidence>
<dbReference type="EMBL" id="JAEHFX010000003">
    <property type="protein sequence ID" value="MBK0403023.1"/>
    <property type="molecule type" value="Genomic_DNA"/>
</dbReference>
<proteinExistence type="predicted"/>
<comment type="caution">
    <text evidence="2">The sequence shown here is derived from an EMBL/GenBank/DDBJ whole genome shotgun (WGS) entry which is preliminary data.</text>
</comment>
<reference evidence="2 3" key="1">
    <citation type="submission" date="2020-12" db="EMBL/GenBank/DDBJ databases">
        <title>Bacterial novel species Adhaeribacter sp. BT258 isolated from soil.</title>
        <authorList>
            <person name="Jung H.-Y."/>
        </authorList>
    </citation>
    <scope>NUCLEOTIDE SEQUENCE [LARGE SCALE GENOMIC DNA]</scope>
    <source>
        <strain evidence="2 3">BT258</strain>
    </source>
</reference>
<evidence type="ECO:0008006" key="4">
    <source>
        <dbReference type="Google" id="ProtNLM"/>
    </source>
</evidence>
<gene>
    <name evidence="2" type="ORF">I5M27_08490</name>
</gene>
<keyword evidence="3" id="KW-1185">Reference proteome</keyword>
<sequence length="85" mass="9707">MAFLIHSRPVLFGVIFLAFSGFLFTGCKPMCPISSCEVRMVHRHGKGEFRGSKWHKKQNPRIGEKLPKPTKDGVAPHRDESKMRK</sequence>
<feature type="region of interest" description="Disordered" evidence="1">
    <location>
        <begin position="47"/>
        <end position="85"/>
    </location>
</feature>